<keyword evidence="8" id="KW-0594">Phospholipid biosynthesis</keyword>
<keyword evidence="3 10" id="KW-0808">Transferase</keyword>
<evidence type="ECO:0000256" key="1">
    <source>
        <dbReference type="ARBA" id="ARBA00004141"/>
    </source>
</evidence>
<feature type="compositionally biased region" description="Basic and acidic residues" evidence="11">
    <location>
        <begin position="427"/>
        <end position="440"/>
    </location>
</feature>
<accession>A0A086KQQ8</accession>
<evidence type="ECO:0000256" key="10">
    <source>
        <dbReference type="RuleBase" id="RU003750"/>
    </source>
</evidence>
<dbReference type="InterPro" id="IPR048254">
    <property type="entry name" value="CDP_ALCOHOL_P_TRANSF_CS"/>
</dbReference>
<keyword evidence="7" id="KW-0472">Membrane</keyword>
<feature type="region of interest" description="Disordered" evidence="11">
    <location>
        <begin position="796"/>
        <end position="819"/>
    </location>
</feature>
<evidence type="ECO:0000256" key="11">
    <source>
        <dbReference type="SAM" id="MobiDB-lite"/>
    </source>
</evidence>
<dbReference type="Pfam" id="PF01066">
    <property type="entry name" value="CDP-OH_P_transf"/>
    <property type="match status" value="1"/>
</dbReference>
<dbReference type="InterPro" id="IPR000462">
    <property type="entry name" value="CDP-OH_P_trans"/>
</dbReference>
<keyword evidence="4" id="KW-0812">Transmembrane</keyword>
<comment type="similarity">
    <text evidence="10">Belongs to the CDP-alcohol phosphatidyltransferase class-I family.</text>
</comment>
<evidence type="ECO:0000256" key="2">
    <source>
        <dbReference type="ARBA" id="ARBA00022516"/>
    </source>
</evidence>
<evidence type="ECO:0000256" key="8">
    <source>
        <dbReference type="ARBA" id="ARBA00023209"/>
    </source>
</evidence>
<dbReference type="PANTHER" id="PTHR14269:SF62">
    <property type="entry name" value="CDP-DIACYLGLYCEROL--GLYCEROL-3-PHOSPHATE 3-PHOSPHATIDYLTRANSFERASE 1, CHLOROPLASTIC"/>
    <property type="match status" value="1"/>
</dbReference>
<dbReference type="PANTHER" id="PTHR14269">
    <property type="entry name" value="CDP-DIACYLGLYCEROL--GLYCEROL-3-PHOSPHATE 3-PHOSPHATIDYLTRANSFERASE-RELATED"/>
    <property type="match status" value="1"/>
</dbReference>
<feature type="compositionally biased region" description="Basic and acidic residues" evidence="11">
    <location>
        <begin position="232"/>
        <end position="248"/>
    </location>
</feature>
<sequence>MHFPPAFLERVWTLRQRETRGLSTEARRLAAGVLRIPALLRGSSFFFQLFLSTGTAKRAPNSAGKPKCHHLFRLDAGLKQFTACVLQLARMVFASPSAHPLCGRMRFRPLDADTTMASRFVSVPLLLLLVSSSPPSLSPLSSPYLSPSCSAPQLSAFPFSPLAAEAVLRGQTRPLGVDRLSAASKPLGASACASGLSPALGRRSKGSSVFVESDRRRRGETTRSARGASRGDGPKQRTAKSGESRQDSSPRSQGTVAGFLLPAAGFFQPRADLRHPQRLGVSASRTIADSAACSWSFAKGSKEVAQGARPRRETAGSLGAQRSDETGKRDSPFLRGDVGACRPLHLSLRIETLPIHRTTEDEKLQKGREGEDEKRREEEKREETKRRVKEDWTERHTLVNASGEATKTAEESQASFVSSGSLSATESHLEKTNSKQEHDSSSTLSSSFSASSSSPPLPSSSFSASSSKDSLASVATTCGHWSPGSWSRFCWAGLHGSACSAWVKERLPTVLSSLRLGASAALFASLFFPRCIVPSSLRRTEPLAVSALPCSPSFLSPTDAEDKPRLESAAAAASHLARGSVFSRVASGIGAASGVSVSSLLSSASHALAGALGLAARSASRLARSESSRAAVLPSPLFSSLLFTAAGLTDFLDGFLARRWDVCSPLGALLDALADKLLVAAALGGVSALAVPPFAELLGPPAVAICMRELAVQGLRLHLEQVGRGAAGTVQKLGKVKTATQMTALSLLLLLLPLYTGHRSRFASDLAARVAGEGEAPNVEAGAGAVEKNPQTLKRFWTASGDGRQAATPEADDTGRRRETNALSLDRCMSAVHLFSRQRTDPASASQPQASEKWFHRLENRICRLGQKPVFPVTELPRRLAPARLAEKAAVCLGKIRECVRWGTLAFGKSSARRSDAPQAPSYAQSPRANAVSRLTRQTVSALQASSLWVAKSLTAVGSASIECMRRNLQCTLSADGKPTLLTLAVGGLWLAAGLALASGCMYTRGAFGGGDEKAPQEGKQDEAASRTVAETERLGPQKPRV</sequence>
<dbReference type="GO" id="GO:0016020">
    <property type="term" value="C:membrane"/>
    <property type="evidence" value="ECO:0007669"/>
    <property type="project" value="UniProtKB-SubCell"/>
</dbReference>
<dbReference type="OrthoDB" id="333998at2759"/>
<evidence type="ECO:0000256" key="3">
    <source>
        <dbReference type="ARBA" id="ARBA00022679"/>
    </source>
</evidence>
<feature type="region of interest" description="Disordered" evidence="11">
    <location>
        <begin position="1008"/>
        <end position="1042"/>
    </location>
</feature>
<reference evidence="12 13" key="1">
    <citation type="submission" date="2014-03" db="EMBL/GenBank/DDBJ databases">
        <authorList>
            <person name="Sibley D."/>
            <person name="Venepally P."/>
            <person name="Karamycheva S."/>
            <person name="Hadjithomas M."/>
            <person name="Khan A."/>
            <person name="Brunk B."/>
            <person name="Roos D."/>
            <person name="Caler E."/>
            <person name="Lorenzi H."/>
        </authorList>
    </citation>
    <scope>NUCLEOTIDE SEQUENCE [LARGE SCALE GENOMIC DNA]</scope>
    <source>
        <strain evidence="13">p89</strain>
    </source>
</reference>
<evidence type="ECO:0000256" key="4">
    <source>
        <dbReference type="ARBA" id="ARBA00022692"/>
    </source>
</evidence>
<dbReference type="PROSITE" id="PS00379">
    <property type="entry name" value="CDP_ALCOHOL_P_TRANSF"/>
    <property type="match status" value="1"/>
</dbReference>
<gene>
    <name evidence="12" type="ORF">TGP89_254540</name>
</gene>
<evidence type="ECO:0000256" key="9">
    <source>
        <dbReference type="ARBA" id="ARBA00023264"/>
    </source>
</evidence>
<evidence type="ECO:0000256" key="7">
    <source>
        <dbReference type="ARBA" id="ARBA00023136"/>
    </source>
</evidence>
<keyword evidence="9" id="KW-1208">Phospholipid metabolism</keyword>
<feature type="compositionally biased region" description="Polar residues" evidence="11">
    <location>
        <begin position="399"/>
        <end position="426"/>
    </location>
</feature>
<feature type="compositionally biased region" description="Basic and acidic residues" evidence="11">
    <location>
        <begin position="212"/>
        <end position="223"/>
    </location>
</feature>
<feature type="compositionally biased region" description="Basic and acidic residues" evidence="11">
    <location>
        <begin position="358"/>
        <end position="397"/>
    </location>
</feature>
<organism evidence="12 13">
    <name type="scientific">Toxoplasma gondii p89</name>
    <dbReference type="NCBI Taxonomy" id="943119"/>
    <lineage>
        <taxon>Eukaryota</taxon>
        <taxon>Sar</taxon>
        <taxon>Alveolata</taxon>
        <taxon>Apicomplexa</taxon>
        <taxon>Conoidasida</taxon>
        <taxon>Coccidia</taxon>
        <taxon>Eucoccidiorida</taxon>
        <taxon>Eimeriorina</taxon>
        <taxon>Sarcocystidae</taxon>
        <taxon>Toxoplasma</taxon>
    </lineage>
</organism>
<proteinExistence type="inferred from homology"/>
<dbReference type="EC" id="2.7.8.5" evidence="12"/>
<evidence type="ECO:0000313" key="12">
    <source>
        <dbReference type="EMBL" id="KFG46726.1"/>
    </source>
</evidence>
<feature type="compositionally biased region" description="Basic and acidic residues" evidence="11">
    <location>
        <begin position="1011"/>
        <end position="1036"/>
    </location>
</feature>
<name>A0A086KQQ8_TOXGO</name>
<evidence type="ECO:0000313" key="13">
    <source>
        <dbReference type="Proteomes" id="UP000028828"/>
    </source>
</evidence>
<comment type="subcellular location">
    <subcellularLocation>
        <location evidence="1">Membrane</location>
        <topology evidence="1">Multi-pass membrane protein</topology>
    </subcellularLocation>
</comment>
<keyword evidence="5" id="KW-1133">Transmembrane helix</keyword>
<feature type="compositionally biased region" description="Basic and acidic residues" evidence="11">
    <location>
        <begin position="322"/>
        <end position="332"/>
    </location>
</feature>
<dbReference type="EMBL" id="AEYI02000671">
    <property type="protein sequence ID" value="KFG46726.1"/>
    <property type="molecule type" value="Genomic_DNA"/>
</dbReference>
<protein>
    <submittedName>
        <fullName evidence="12">CDP-alcohol phosphatidyltransferase superfamily protein</fullName>
        <ecNumber evidence="12">2.7.8.5</ecNumber>
    </submittedName>
</protein>
<dbReference type="InterPro" id="IPR050324">
    <property type="entry name" value="CDP-alcohol_PTase-I"/>
</dbReference>
<dbReference type="InterPro" id="IPR043130">
    <property type="entry name" value="CDP-OH_PTrfase_TM_dom"/>
</dbReference>
<dbReference type="AlphaFoldDB" id="A0A086KQQ8"/>
<keyword evidence="2" id="KW-0444">Lipid biosynthesis</keyword>
<dbReference type="GO" id="GO:0008444">
    <property type="term" value="F:CDP-diacylglycerol-glycerol-3-phosphate 3-phosphatidyltransferase activity"/>
    <property type="evidence" value="ECO:0007669"/>
    <property type="project" value="UniProtKB-EC"/>
</dbReference>
<evidence type="ECO:0000256" key="5">
    <source>
        <dbReference type="ARBA" id="ARBA00022989"/>
    </source>
</evidence>
<keyword evidence="6" id="KW-0443">Lipid metabolism</keyword>
<feature type="region of interest" description="Disordered" evidence="11">
    <location>
        <begin position="199"/>
        <end position="255"/>
    </location>
</feature>
<comment type="caution">
    <text evidence="12">The sequence shown here is derived from an EMBL/GenBank/DDBJ whole genome shotgun (WGS) entry which is preliminary data.</text>
</comment>
<dbReference type="Gene3D" id="1.20.120.1760">
    <property type="match status" value="1"/>
</dbReference>
<feature type="region of interest" description="Disordered" evidence="11">
    <location>
        <begin position="358"/>
        <end position="462"/>
    </location>
</feature>
<dbReference type="GO" id="GO:0046474">
    <property type="term" value="P:glycerophospholipid biosynthetic process"/>
    <property type="evidence" value="ECO:0007669"/>
    <property type="project" value="TreeGrafter"/>
</dbReference>
<feature type="region of interest" description="Disordered" evidence="11">
    <location>
        <begin position="300"/>
        <end position="338"/>
    </location>
</feature>
<feature type="compositionally biased region" description="Low complexity" evidence="11">
    <location>
        <begin position="441"/>
        <end position="462"/>
    </location>
</feature>
<dbReference type="VEuPathDB" id="ToxoDB:TGP89_254540"/>
<dbReference type="Proteomes" id="UP000028828">
    <property type="component" value="Unassembled WGS sequence"/>
</dbReference>
<evidence type="ECO:0000256" key="6">
    <source>
        <dbReference type="ARBA" id="ARBA00023098"/>
    </source>
</evidence>